<dbReference type="GO" id="GO:0003677">
    <property type="term" value="F:DNA binding"/>
    <property type="evidence" value="ECO:0007669"/>
    <property type="project" value="UniProtKB-KW"/>
</dbReference>
<dbReference type="RefSeq" id="WP_015257119.1">
    <property type="nucleotide sequence ID" value="NC_019902.2"/>
</dbReference>
<dbReference type="SUPFAM" id="SSF46785">
    <property type="entry name" value="Winged helix' DNA-binding domain"/>
    <property type="match status" value="1"/>
</dbReference>
<evidence type="ECO:0000256" key="3">
    <source>
        <dbReference type="ARBA" id="ARBA00023125"/>
    </source>
</evidence>
<feature type="region of interest" description="Disordered" evidence="6">
    <location>
        <begin position="312"/>
        <end position="334"/>
    </location>
</feature>
<dbReference type="Pfam" id="PF00126">
    <property type="entry name" value="HTH_1"/>
    <property type="match status" value="1"/>
</dbReference>
<dbReference type="CDD" id="cd08411">
    <property type="entry name" value="PBP2_OxyR"/>
    <property type="match status" value="1"/>
</dbReference>
<dbReference type="FunFam" id="1.10.10.10:FF:000001">
    <property type="entry name" value="LysR family transcriptional regulator"/>
    <property type="match status" value="1"/>
</dbReference>
<evidence type="ECO:0000256" key="4">
    <source>
        <dbReference type="ARBA" id="ARBA00023159"/>
    </source>
</evidence>
<dbReference type="KEGG" id="tni:TVNIR_0253"/>
<dbReference type="InterPro" id="IPR036388">
    <property type="entry name" value="WH-like_DNA-bd_sf"/>
</dbReference>
<organism evidence="8 9">
    <name type="scientific">Thioalkalivibrio nitratireducens (strain DSM 14787 / UNIQEM 213 / ALEN2)</name>
    <dbReference type="NCBI Taxonomy" id="1255043"/>
    <lineage>
        <taxon>Bacteria</taxon>
        <taxon>Pseudomonadati</taxon>
        <taxon>Pseudomonadota</taxon>
        <taxon>Gammaproteobacteria</taxon>
        <taxon>Chromatiales</taxon>
        <taxon>Ectothiorhodospiraceae</taxon>
        <taxon>Thioalkalivibrio</taxon>
    </lineage>
</organism>
<dbReference type="PROSITE" id="PS50931">
    <property type="entry name" value="HTH_LYSR"/>
    <property type="match status" value="1"/>
</dbReference>
<dbReference type="EMBL" id="CP003989">
    <property type="protein sequence ID" value="AGA31964.1"/>
    <property type="molecule type" value="Genomic_DNA"/>
</dbReference>
<proteinExistence type="inferred from homology"/>
<evidence type="ECO:0000259" key="7">
    <source>
        <dbReference type="PROSITE" id="PS50931"/>
    </source>
</evidence>
<dbReference type="InterPro" id="IPR005119">
    <property type="entry name" value="LysR_subst-bd"/>
</dbReference>
<feature type="domain" description="HTH lysR-type" evidence="7">
    <location>
        <begin position="1"/>
        <end position="58"/>
    </location>
</feature>
<dbReference type="PATRIC" id="fig|1255043.3.peg.254"/>
<keyword evidence="5" id="KW-0804">Transcription</keyword>
<evidence type="ECO:0000256" key="2">
    <source>
        <dbReference type="ARBA" id="ARBA00023015"/>
    </source>
</evidence>
<dbReference type="GO" id="GO:0003700">
    <property type="term" value="F:DNA-binding transcription factor activity"/>
    <property type="evidence" value="ECO:0007669"/>
    <property type="project" value="InterPro"/>
</dbReference>
<dbReference type="AlphaFoldDB" id="L0DQW6"/>
<name>L0DQW6_THIND</name>
<dbReference type="PRINTS" id="PR00039">
    <property type="entry name" value="HTHLYSR"/>
</dbReference>
<evidence type="ECO:0000256" key="1">
    <source>
        <dbReference type="ARBA" id="ARBA00009437"/>
    </source>
</evidence>
<dbReference type="SUPFAM" id="SSF53850">
    <property type="entry name" value="Periplasmic binding protein-like II"/>
    <property type="match status" value="1"/>
</dbReference>
<dbReference type="PANTHER" id="PTHR30346:SF26">
    <property type="entry name" value="HYDROGEN PEROXIDE-INDUCIBLE GENES ACTIVATOR"/>
    <property type="match status" value="1"/>
</dbReference>
<keyword evidence="9" id="KW-1185">Reference proteome</keyword>
<dbReference type="Proteomes" id="UP000010809">
    <property type="component" value="Chromosome"/>
</dbReference>
<evidence type="ECO:0000313" key="9">
    <source>
        <dbReference type="Proteomes" id="UP000010809"/>
    </source>
</evidence>
<reference evidence="8" key="1">
    <citation type="submission" date="2015-12" db="EMBL/GenBank/DDBJ databases">
        <authorList>
            <person name="Tikhonova T.V."/>
            <person name="Pavlov A.R."/>
            <person name="Beletsky A.V."/>
            <person name="Mardanov A.V."/>
            <person name="Sorokin D.Y."/>
            <person name="Ravin N.V."/>
            <person name="Popov V.O."/>
        </authorList>
    </citation>
    <scope>NUCLEOTIDE SEQUENCE</scope>
    <source>
        <strain evidence="8">DSM 14787</strain>
    </source>
</reference>
<accession>L0DQW6</accession>
<evidence type="ECO:0000256" key="6">
    <source>
        <dbReference type="SAM" id="MobiDB-lite"/>
    </source>
</evidence>
<evidence type="ECO:0000256" key="5">
    <source>
        <dbReference type="ARBA" id="ARBA00023163"/>
    </source>
</evidence>
<dbReference type="InterPro" id="IPR000847">
    <property type="entry name" value="LysR_HTH_N"/>
</dbReference>
<comment type="similarity">
    <text evidence="1">Belongs to the LysR transcriptional regulatory family.</text>
</comment>
<evidence type="ECO:0000313" key="8">
    <source>
        <dbReference type="EMBL" id="AGA31964.1"/>
    </source>
</evidence>
<dbReference type="InterPro" id="IPR036390">
    <property type="entry name" value="WH_DNA-bd_sf"/>
</dbReference>
<dbReference type="Pfam" id="PF03466">
    <property type="entry name" value="LysR_substrate"/>
    <property type="match status" value="1"/>
</dbReference>
<dbReference type="Gene3D" id="1.10.10.10">
    <property type="entry name" value="Winged helix-like DNA-binding domain superfamily/Winged helix DNA-binding domain"/>
    <property type="match status" value="1"/>
</dbReference>
<dbReference type="STRING" id="1255043.TVNIR_0253"/>
<sequence length="334" mass="36147">MTLNELRYAVAVARERHFGRAAEACHISQPSLSVAVRKLEEELGITLFERGHGEVTVTPAGEALIRQARRVLDEAGALKEMAARQQDQLSGPLRLGAIYTVAPYLLPELIPVLHERAPGMPLVIEENFTAVLRDRLKEGELDAIVVSLPFDEPGVVTLPLYDEPFVAVLPASHPLNSREPLTMDRLAEATLLLLGAGHCFRDQVLEVCPGCLHQARAAGSPSSNLEGSSLETIRHMVASGMGVTILPCTAAGADRYAQRLLAVRRFAEPIPSRRVALAWRTSFPRPQAIEALRRAVLDTGLSCVRFIRPGERSDQDRGATVGAGGGSRTPRGSP</sequence>
<keyword evidence="4" id="KW-0010">Activator</keyword>
<dbReference type="HOGENOM" id="CLU_039613_6_4_6"/>
<dbReference type="PANTHER" id="PTHR30346">
    <property type="entry name" value="TRANSCRIPTIONAL DUAL REGULATOR HCAR-RELATED"/>
    <property type="match status" value="1"/>
</dbReference>
<gene>
    <name evidence="8" type="primary">oxyR [H]</name>
    <name evidence="8" type="ordered locus">TVNIR_0253</name>
</gene>
<dbReference type="Gene3D" id="3.40.190.10">
    <property type="entry name" value="Periplasmic binding protein-like II"/>
    <property type="match status" value="2"/>
</dbReference>
<keyword evidence="2" id="KW-0805">Transcription regulation</keyword>
<keyword evidence="3" id="KW-0238">DNA-binding</keyword>
<dbReference type="eggNOG" id="COG0583">
    <property type="taxonomic scope" value="Bacteria"/>
</dbReference>
<protein>
    <submittedName>
        <fullName evidence="8">Hydrogen peroxide-inducible genes activator</fullName>
    </submittedName>
</protein>
<dbReference type="GO" id="GO:0032993">
    <property type="term" value="C:protein-DNA complex"/>
    <property type="evidence" value="ECO:0007669"/>
    <property type="project" value="TreeGrafter"/>
</dbReference>